<dbReference type="GO" id="GO:0006614">
    <property type="term" value="P:SRP-dependent cotranslational protein targeting to membrane"/>
    <property type="evidence" value="ECO:0007669"/>
    <property type="project" value="TreeGrafter"/>
</dbReference>
<keyword evidence="7 10" id="KW-0472">Membrane</keyword>
<dbReference type="PANTHER" id="PTHR24075">
    <property type="entry name" value="SEC63 DOMAIN-CONTAINING"/>
    <property type="match status" value="1"/>
</dbReference>
<dbReference type="GO" id="GO:0008320">
    <property type="term" value="F:protein transmembrane transporter activity"/>
    <property type="evidence" value="ECO:0007669"/>
    <property type="project" value="TreeGrafter"/>
</dbReference>
<evidence type="ECO:0000256" key="4">
    <source>
        <dbReference type="ARBA" id="ARBA00022824"/>
    </source>
</evidence>
<feature type="transmembrane region" description="Helical" evidence="10">
    <location>
        <begin position="197"/>
        <end position="216"/>
    </location>
</feature>
<feature type="compositionally biased region" description="Acidic residues" evidence="9">
    <location>
        <begin position="599"/>
        <end position="609"/>
    </location>
</feature>
<dbReference type="InterPro" id="IPR001623">
    <property type="entry name" value="DnaJ_domain"/>
</dbReference>
<keyword evidence="4" id="KW-0256">Endoplasmic reticulum</keyword>
<evidence type="ECO:0000259" key="11">
    <source>
        <dbReference type="PROSITE" id="PS50076"/>
    </source>
</evidence>
<evidence type="ECO:0000256" key="5">
    <source>
        <dbReference type="ARBA" id="ARBA00022927"/>
    </source>
</evidence>
<dbReference type="SUPFAM" id="SSF46565">
    <property type="entry name" value="Chaperone J-domain"/>
    <property type="match status" value="1"/>
</dbReference>
<dbReference type="GO" id="GO:0003723">
    <property type="term" value="F:RNA binding"/>
    <property type="evidence" value="ECO:0007669"/>
    <property type="project" value="TreeGrafter"/>
</dbReference>
<keyword evidence="5" id="KW-0653">Protein transport</keyword>
<keyword evidence="2" id="KW-0813">Transport</keyword>
<name>A0A7S2RLE2_9STRA</name>
<dbReference type="Gene3D" id="1.10.3380.10">
    <property type="entry name" value="Sec63 N-terminal domain-like domain"/>
    <property type="match status" value="1"/>
</dbReference>
<evidence type="ECO:0000256" key="2">
    <source>
        <dbReference type="ARBA" id="ARBA00022448"/>
    </source>
</evidence>
<organism evidence="12">
    <name type="scientific">Rhizochromulina marina</name>
    <dbReference type="NCBI Taxonomy" id="1034831"/>
    <lineage>
        <taxon>Eukaryota</taxon>
        <taxon>Sar</taxon>
        <taxon>Stramenopiles</taxon>
        <taxon>Ochrophyta</taxon>
        <taxon>Dictyochophyceae</taxon>
        <taxon>Rhizochromulinales</taxon>
        <taxon>Rhizochromulina</taxon>
    </lineage>
</organism>
<dbReference type="GO" id="GO:0006620">
    <property type="term" value="P:post-translational protein targeting to endoplasmic reticulum membrane"/>
    <property type="evidence" value="ECO:0007669"/>
    <property type="project" value="TreeGrafter"/>
</dbReference>
<evidence type="ECO:0000256" key="9">
    <source>
        <dbReference type="SAM" id="MobiDB-lite"/>
    </source>
</evidence>
<proteinExistence type="predicted"/>
<evidence type="ECO:0000256" key="3">
    <source>
        <dbReference type="ARBA" id="ARBA00022692"/>
    </source>
</evidence>
<dbReference type="Pfam" id="PF00226">
    <property type="entry name" value="DnaJ"/>
    <property type="match status" value="1"/>
</dbReference>
<reference evidence="12" key="1">
    <citation type="submission" date="2021-01" db="EMBL/GenBank/DDBJ databases">
        <authorList>
            <person name="Corre E."/>
            <person name="Pelletier E."/>
            <person name="Niang G."/>
            <person name="Scheremetjew M."/>
            <person name="Finn R."/>
            <person name="Kale V."/>
            <person name="Holt S."/>
            <person name="Cochrane G."/>
            <person name="Meng A."/>
            <person name="Brown T."/>
            <person name="Cohen L."/>
        </authorList>
    </citation>
    <scope>NUCLEOTIDE SEQUENCE</scope>
    <source>
        <strain evidence="12">CCMP1243</strain>
    </source>
</reference>
<evidence type="ECO:0000256" key="1">
    <source>
        <dbReference type="ARBA" id="ARBA00004477"/>
    </source>
</evidence>
<dbReference type="SUPFAM" id="SSF81296">
    <property type="entry name" value="E set domains"/>
    <property type="match status" value="1"/>
</dbReference>
<dbReference type="FunFam" id="1.10.287.110:FF:000077">
    <property type="entry name" value="Translocation protein SEC63"/>
    <property type="match status" value="1"/>
</dbReference>
<dbReference type="InterPro" id="IPR036869">
    <property type="entry name" value="J_dom_sf"/>
</dbReference>
<keyword evidence="8" id="KW-0143">Chaperone</keyword>
<dbReference type="EMBL" id="HBHJ01008875">
    <property type="protein sequence ID" value="CAD9674503.1"/>
    <property type="molecule type" value="Transcribed_RNA"/>
</dbReference>
<dbReference type="Pfam" id="PF02889">
    <property type="entry name" value="Sec63"/>
    <property type="match status" value="1"/>
</dbReference>
<evidence type="ECO:0000256" key="6">
    <source>
        <dbReference type="ARBA" id="ARBA00022989"/>
    </source>
</evidence>
<gene>
    <name evidence="12" type="ORF">RMAR1173_LOCUS5768</name>
</gene>
<evidence type="ECO:0000256" key="10">
    <source>
        <dbReference type="SAM" id="Phobius"/>
    </source>
</evidence>
<dbReference type="PANTHER" id="PTHR24075:SF0">
    <property type="entry name" value="TRANSLOCATION PROTEIN SEC63 HOMOLOG"/>
    <property type="match status" value="1"/>
</dbReference>
<dbReference type="GO" id="GO:0031207">
    <property type="term" value="C:Sec62/Sec63 complex"/>
    <property type="evidence" value="ECO:0007669"/>
    <property type="project" value="TreeGrafter"/>
</dbReference>
<sequence length="667" mass="75834">MLEYDNSAFYYFMISLLAIYMVPGWILMARHVWRCYFPEAASTESARSSLEEKKQEKLKLNKGGASRVWNTCFVANLMALLCVTLIFVYLIIQVSSDSELAHFDPFKILGVDPGATEKQIKRAYRVKSLQYHPDKNKDDKNAEQMFMMVAKAHQALTDEEARENWEKYGNPDGRQALEISIGLPSFFLDTDYHNMILIFYLVCLVVVIPAIVGLWYSHSRQFGENNVMYDSYRFFQALLTETSHIKSIPEVFSIAAEFQKVNKVSSEGDLQSIRALAKSFQDKKLFKETFMAKPHPKLEQPHLIHIQKGNVIMHAHLGRALLEEKGIKIPGDWAKNSEVMLTHTSSLIGAMLEVCISSRWTQTALTVMQFSQYVTQAVWPRGGIRERDAPYLQLPHLTTRELKHMKKSFAEYLREGPDERRGLSEMDDRMRADVHRVCSIIPDVDVQVRAYVEDEEEIAEKDLVTLEVALTRNNVAEGKKAEPVHSPLLPVEREEGWWVMLVEVSRNHLVTVEKITSQEREVKHELKFLAPPQHGNFQFKVFVVSDSYLGLDKEIPFEMKVIPADELPEFEPPKEEEEEEIQEMSLFEGTIGASNVDSDVSEDEEDEPDAGAARGGSPKPQPAGTAGSPSAARRNPGGMTDSELRRRQKRMAKKQGNKSEGNSEDAS</sequence>
<feature type="compositionally biased region" description="Basic residues" evidence="9">
    <location>
        <begin position="646"/>
        <end position="656"/>
    </location>
</feature>
<dbReference type="Gene3D" id="2.60.40.150">
    <property type="entry name" value="C2 domain"/>
    <property type="match status" value="1"/>
</dbReference>
<keyword evidence="3 10" id="KW-0812">Transmembrane</keyword>
<dbReference type="SMART" id="SM00973">
    <property type="entry name" value="Sec63"/>
    <property type="match status" value="1"/>
</dbReference>
<dbReference type="PROSITE" id="PS50076">
    <property type="entry name" value="DNAJ_2"/>
    <property type="match status" value="1"/>
</dbReference>
<dbReference type="AlphaFoldDB" id="A0A7S2RLE2"/>
<feature type="transmembrane region" description="Helical" evidence="10">
    <location>
        <begin position="68"/>
        <end position="92"/>
    </location>
</feature>
<dbReference type="SUPFAM" id="SSF158702">
    <property type="entry name" value="Sec63 N-terminal domain-like"/>
    <property type="match status" value="1"/>
</dbReference>
<feature type="compositionally biased region" description="Acidic residues" evidence="9">
    <location>
        <begin position="566"/>
        <end position="582"/>
    </location>
</feature>
<accession>A0A7S2RLE2</accession>
<evidence type="ECO:0000256" key="7">
    <source>
        <dbReference type="ARBA" id="ARBA00023136"/>
    </source>
</evidence>
<feature type="region of interest" description="Disordered" evidence="9">
    <location>
        <begin position="566"/>
        <end position="667"/>
    </location>
</feature>
<evidence type="ECO:0000256" key="8">
    <source>
        <dbReference type="ARBA" id="ARBA00023186"/>
    </source>
</evidence>
<dbReference type="InterPro" id="IPR014756">
    <property type="entry name" value="Ig_E-set"/>
</dbReference>
<dbReference type="CDD" id="cd06257">
    <property type="entry name" value="DnaJ"/>
    <property type="match status" value="1"/>
</dbReference>
<protein>
    <recommendedName>
        <fullName evidence="11">J domain-containing protein</fullName>
    </recommendedName>
</protein>
<feature type="domain" description="J" evidence="11">
    <location>
        <begin position="104"/>
        <end position="169"/>
    </location>
</feature>
<keyword evidence="6 10" id="KW-1133">Transmembrane helix</keyword>
<evidence type="ECO:0000313" key="12">
    <source>
        <dbReference type="EMBL" id="CAD9674503.1"/>
    </source>
</evidence>
<feature type="transmembrane region" description="Helical" evidence="10">
    <location>
        <begin position="9"/>
        <end position="28"/>
    </location>
</feature>
<dbReference type="InterPro" id="IPR035892">
    <property type="entry name" value="C2_domain_sf"/>
</dbReference>
<dbReference type="PRINTS" id="PR00625">
    <property type="entry name" value="JDOMAIN"/>
</dbReference>
<dbReference type="Gene3D" id="1.10.287.110">
    <property type="entry name" value="DnaJ domain"/>
    <property type="match status" value="1"/>
</dbReference>
<comment type="subcellular location">
    <subcellularLocation>
        <location evidence="1">Endoplasmic reticulum membrane</location>
        <topology evidence="1">Multi-pass membrane protein</topology>
    </subcellularLocation>
</comment>
<dbReference type="InterPro" id="IPR004179">
    <property type="entry name" value="Sec63-dom"/>
</dbReference>
<dbReference type="SMART" id="SM00271">
    <property type="entry name" value="DnaJ"/>
    <property type="match status" value="1"/>
</dbReference>